<feature type="transmembrane region" description="Helical" evidence="1">
    <location>
        <begin position="79"/>
        <end position="103"/>
    </location>
</feature>
<proteinExistence type="predicted"/>
<name>A0A644YP88_9ZZZZ</name>
<keyword evidence="1" id="KW-0472">Membrane</keyword>
<dbReference type="GO" id="GO:0004175">
    <property type="term" value="F:endopeptidase activity"/>
    <property type="evidence" value="ECO:0007669"/>
    <property type="project" value="UniProtKB-ARBA"/>
</dbReference>
<dbReference type="InterPro" id="IPR003675">
    <property type="entry name" value="Rce1/LyrA-like_dom"/>
</dbReference>
<evidence type="ECO:0000313" key="3">
    <source>
        <dbReference type="EMBL" id="MPM30087.1"/>
    </source>
</evidence>
<feature type="transmembrane region" description="Helical" evidence="1">
    <location>
        <begin position="290"/>
        <end position="307"/>
    </location>
</feature>
<protein>
    <recommendedName>
        <fullName evidence="2">CAAX prenyl protease 2/Lysostaphin resistance protein A-like domain-containing protein</fullName>
    </recommendedName>
</protein>
<evidence type="ECO:0000259" key="2">
    <source>
        <dbReference type="Pfam" id="PF02517"/>
    </source>
</evidence>
<feature type="transmembrane region" description="Helical" evidence="1">
    <location>
        <begin position="150"/>
        <end position="167"/>
    </location>
</feature>
<dbReference type="PANTHER" id="PTHR36435:SF1">
    <property type="entry name" value="CAAX AMINO TERMINAL PROTEASE FAMILY PROTEIN"/>
    <property type="match status" value="1"/>
</dbReference>
<reference evidence="3" key="1">
    <citation type="submission" date="2019-08" db="EMBL/GenBank/DDBJ databases">
        <authorList>
            <person name="Kucharzyk K."/>
            <person name="Murdoch R.W."/>
            <person name="Higgins S."/>
            <person name="Loffler F."/>
        </authorList>
    </citation>
    <scope>NUCLEOTIDE SEQUENCE</scope>
</reference>
<keyword evidence="1" id="KW-0812">Transmembrane</keyword>
<sequence>MKKIFKVNLYFLVILIIEILAPLLLRPFYIKIGLLDTRLILLFNHIILFLLPAIIYLLLTKSSFKETLKLNKLELKNILLIILLAFIVQPIMTFFSLISTFFFNNEIGAFITEITSTPYILLLALVALLPAITEEITIRGIVLSGYDDKNKYVAAIITGLFFGILHLDPQQFLYATVLGFIMALAVRITNSIFASMIIHFIVNGTSVTMAKIANYVTKALSVSNETTELTLKNISYSEKITLVIIYGSIAIIFAAISFAIIYALEKINSKKKVEDVGISTVACNNKNERIINIPFILSIILYIVIMIRTV</sequence>
<accession>A0A644YP88</accession>
<gene>
    <name evidence="3" type="ORF">SDC9_76630</name>
</gene>
<feature type="transmembrane region" description="Helical" evidence="1">
    <location>
        <begin position="7"/>
        <end position="25"/>
    </location>
</feature>
<dbReference type="AlphaFoldDB" id="A0A644YP88"/>
<comment type="caution">
    <text evidence="3">The sequence shown here is derived from an EMBL/GenBank/DDBJ whole genome shotgun (WGS) entry which is preliminary data.</text>
</comment>
<dbReference type="Pfam" id="PF02517">
    <property type="entry name" value="Rce1-like"/>
    <property type="match status" value="1"/>
</dbReference>
<feature type="domain" description="CAAX prenyl protease 2/Lysostaphin resistance protein A-like" evidence="2">
    <location>
        <begin position="119"/>
        <end position="204"/>
    </location>
</feature>
<dbReference type="GO" id="GO:0080120">
    <property type="term" value="P:CAAX-box protein maturation"/>
    <property type="evidence" value="ECO:0007669"/>
    <property type="project" value="UniProtKB-ARBA"/>
</dbReference>
<dbReference type="InterPro" id="IPR052710">
    <property type="entry name" value="CAAX_protease"/>
</dbReference>
<organism evidence="3">
    <name type="scientific">bioreactor metagenome</name>
    <dbReference type="NCBI Taxonomy" id="1076179"/>
    <lineage>
        <taxon>unclassified sequences</taxon>
        <taxon>metagenomes</taxon>
        <taxon>ecological metagenomes</taxon>
    </lineage>
</organism>
<dbReference type="PANTHER" id="PTHR36435">
    <property type="entry name" value="SLR1288 PROTEIN"/>
    <property type="match status" value="1"/>
</dbReference>
<evidence type="ECO:0000256" key="1">
    <source>
        <dbReference type="SAM" id="Phobius"/>
    </source>
</evidence>
<feature type="transmembrane region" description="Helical" evidence="1">
    <location>
        <begin position="37"/>
        <end position="59"/>
    </location>
</feature>
<feature type="transmembrane region" description="Helical" evidence="1">
    <location>
        <begin position="240"/>
        <end position="264"/>
    </location>
</feature>
<keyword evidence="1" id="KW-1133">Transmembrane helix</keyword>
<feature type="transmembrane region" description="Helical" evidence="1">
    <location>
        <begin position="173"/>
        <end position="202"/>
    </location>
</feature>
<dbReference type="EMBL" id="VSSQ01005690">
    <property type="protein sequence ID" value="MPM30087.1"/>
    <property type="molecule type" value="Genomic_DNA"/>
</dbReference>
<feature type="transmembrane region" description="Helical" evidence="1">
    <location>
        <begin position="109"/>
        <end position="129"/>
    </location>
</feature>